<accession>A0A9D7T652</accession>
<dbReference type="Proteomes" id="UP000886632">
    <property type="component" value="Unassembled WGS sequence"/>
</dbReference>
<evidence type="ECO:0000313" key="2">
    <source>
        <dbReference type="Proteomes" id="UP000886632"/>
    </source>
</evidence>
<sequence length="126" mass="13420">MNTVTIIDNTLVVEPRGLDKFWALTRELRIPLGHVRGATVDPGAAHDYKGLRNPGLGVPGVKWAGTFTLDGERHFWNVTGSAATIVVQLADEHYDRLYLTVADPSATVDAINAAIATPDGSTATPA</sequence>
<evidence type="ECO:0000313" key="1">
    <source>
        <dbReference type="EMBL" id="MBL0003352.1"/>
    </source>
</evidence>
<evidence type="ECO:0008006" key="3">
    <source>
        <dbReference type="Google" id="ProtNLM"/>
    </source>
</evidence>
<comment type="caution">
    <text evidence="1">The sequence shown here is derived from an EMBL/GenBank/DDBJ whole genome shotgun (WGS) entry which is preliminary data.</text>
</comment>
<protein>
    <recommendedName>
        <fullName evidence="3">Bacterial Pleckstrin homology domain-containing protein</fullName>
    </recommendedName>
</protein>
<name>A0A9D7T652_9MICO</name>
<dbReference type="EMBL" id="JADKGK010000011">
    <property type="protein sequence ID" value="MBL0003352.1"/>
    <property type="molecule type" value="Genomic_DNA"/>
</dbReference>
<dbReference type="AlphaFoldDB" id="A0A9D7T652"/>
<reference evidence="1" key="1">
    <citation type="submission" date="2020-10" db="EMBL/GenBank/DDBJ databases">
        <title>Connecting structure to function with the recovery of over 1000 high-quality activated sludge metagenome-assembled genomes encoding full-length rRNA genes using long-read sequencing.</title>
        <authorList>
            <person name="Singleton C.M."/>
            <person name="Petriglieri F."/>
            <person name="Kristensen J.M."/>
            <person name="Kirkegaard R.H."/>
            <person name="Michaelsen T.Y."/>
            <person name="Andersen M.H."/>
            <person name="Karst S.M."/>
            <person name="Dueholm M.S."/>
            <person name="Nielsen P.H."/>
            <person name="Albertsen M."/>
        </authorList>
    </citation>
    <scope>NUCLEOTIDE SEQUENCE</scope>
    <source>
        <strain evidence="1">Ribe_18-Q3-R11-54_MAXAC.001</strain>
    </source>
</reference>
<proteinExistence type="predicted"/>
<gene>
    <name evidence="1" type="ORF">IPP00_04990</name>
</gene>
<organism evidence="1 2">
    <name type="scientific">Candidatus Phosphoribacter hodrii</name>
    <dbReference type="NCBI Taxonomy" id="2953743"/>
    <lineage>
        <taxon>Bacteria</taxon>
        <taxon>Bacillati</taxon>
        <taxon>Actinomycetota</taxon>
        <taxon>Actinomycetes</taxon>
        <taxon>Micrococcales</taxon>
        <taxon>Dermatophilaceae</taxon>
        <taxon>Candidatus Phosphoribacter</taxon>
    </lineage>
</organism>